<sequence length="181" mass="20330">MAVQGNKTTLSDLESFLSELTEPLFLLIHPQTRYSAGEQVRHILEHYQMLFGSLTTGVLCYDQRPRNKRLESSLGEALSTLHDITLQLDTLCSEGDKALSLTCAVDGCQQRNATIETTLIRELLFLQNHTIHHMAILKILFQEHDKTLPDRFGVAPATLQYQSTCEATSTLRDEASASKIR</sequence>
<evidence type="ECO:0000313" key="2">
    <source>
        <dbReference type="Proteomes" id="UP000196573"/>
    </source>
</evidence>
<gene>
    <name evidence="1" type="ORF">EHSB41UT_04056</name>
</gene>
<protein>
    <recommendedName>
        <fullName evidence="3">DinB family protein</fullName>
    </recommendedName>
</protein>
<keyword evidence="2" id="KW-1185">Reference proteome</keyword>
<dbReference type="Proteomes" id="UP000196573">
    <property type="component" value="Unassembled WGS sequence"/>
</dbReference>
<dbReference type="AlphaFoldDB" id="A0A1X7AQ67"/>
<evidence type="ECO:0008006" key="3">
    <source>
        <dbReference type="Google" id="ProtNLM"/>
    </source>
</evidence>
<dbReference type="SUPFAM" id="SSF109854">
    <property type="entry name" value="DinB/YfiT-like putative metalloenzymes"/>
    <property type="match status" value="1"/>
</dbReference>
<dbReference type="EMBL" id="FWPT01000011">
    <property type="protein sequence ID" value="SMA50262.1"/>
    <property type="molecule type" value="Genomic_DNA"/>
</dbReference>
<name>A0A1X7AQ67_9GAMM</name>
<reference evidence="1 2" key="1">
    <citation type="submission" date="2017-03" db="EMBL/GenBank/DDBJ databases">
        <authorList>
            <person name="Afonso C.L."/>
            <person name="Miller P.J."/>
            <person name="Scott M.A."/>
            <person name="Spackman E."/>
            <person name="Goraichik I."/>
            <person name="Dimitrov K.M."/>
            <person name="Suarez D.L."/>
            <person name="Swayne D.E."/>
        </authorList>
    </citation>
    <scope>NUCLEOTIDE SEQUENCE [LARGE SCALE GENOMIC DNA]</scope>
    <source>
        <strain evidence="1">SB41UT1</strain>
    </source>
</reference>
<dbReference type="InterPro" id="IPR034660">
    <property type="entry name" value="DinB/YfiT-like"/>
</dbReference>
<accession>A0A1X7AQ67</accession>
<proteinExistence type="predicted"/>
<evidence type="ECO:0000313" key="1">
    <source>
        <dbReference type="EMBL" id="SMA50262.1"/>
    </source>
</evidence>
<dbReference type="PANTHER" id="PTHR39473:SF1">
    <property type="entry name" value="DINB-LIKE DOMAIN-CONTAINING PROTEIN"/>
    <property type="match status" value="1"/>
</dbReference>
<organism evidence="1 2">
    <name type="scientific">Parendozoicomonas haliclonae</name>
    <dbReference type="NCBI Taxonomy" id="1960125"/>
    <lineage>
        <taxon>Bacteria</taxon>
        <taxon>Pseudomonadati</taxon>
        <taxon>Pseudomonadota</taxon>
        <taxon>Gammaproteobacteria</taxon>
        <taxon>Oceanospirillales</taxon>
        <taxon>Endozoicomonadaceae</taxon>
        <taxon>Parendozoicomonas</taxon>
    </lineage>
</organism>
<dbReference type="PANTHER" id="PTHR39473">
    <property type="match status" value="1"/>
</dbReference>